<accession>A0A2S2QK77</accession>
<dbReference type="AlphaFoldDB" id="A0A2S2QK77"/>
<protein>
    <submittedName>
        <fullName evidence="2">Uncharacterized protein</fullName>
    </submittedName>
</protein>
<feature type="region of interest" description="Disordered" evidence="1">
    <location>
        <begin position="79"/>
        <end position="112"/>
    </location>
</feature>
<evidence type="ECO:0000313" key="2">
    <source>
        <dbReference type="EMBL" id="MBY78159.1"/>
    </source>
</evidence>
<evidence type="ECO:0000256" key="1">
    <source>
        <dbReference type="SAM" id="MobiDB-lite"/>
    </source>
</evidence>
<proteinExistence type="predicted"/>
<sequence length="112" mass="12890">MHGIKLQPLPGSIQWNPRATLPHTYSVYTMRKCNNTVDVRHFLLSSSHPHLLEHCNCSESTNGRVYRLKSPADNYCRRTRGMFGRGDAGPYDSQEVEETAQGNEQRQRNMEK</sequence>
<dbReference type="EMBL" id="GGMS01008956">
    <property type="protein sequence ID" value="MBY78159.1"/>
    <property type="molecule type" value="Transcribed_RNA"/>
</dbReference>
<organism evidence="2">
    <name type="scientific">Sipha flava</name>
    <name type="common">yellow sugarcane aphid</name>
    <dbReference type="NCBI Taxonomy" id="143950"/>
    <lineage>
        <taxon>Eukaryota</taxon>
        <taxon>Metazoa</taxon>
        <taxon>Ecdysozoa</taxon>
        <taxon>Arthropoda</taxon>
        <taxon>Hexapoda</taxon>
        <taxon>Insecta</taxon>
        <taxon>Pterygota</taxon>
        <taxon>Neoptera</taxon>
        <taxon>Paraneoptera</taxon>
        <taxon>Hemiptera</taxon>
        <taxon>Sternorrhyncha</taxon>
        <taxon>Aphidomorpha</taxon>
        <taxon>Aphidoidea</taxon>
        <taxon>Aphididae</taxon>
        <taxon>Sipha</taxon>
    </lineage>
</organism>
<reference evidence="2" key="1">
    <citation type="submission" date="2018-04" db="EMBL/GenBank/DDBJ databases">
        <title>Transcriptome assembly of Sipha flava.</title>
        <authorList>
            <person name="Scully E.D."/>
            <person name="Geib S.M."/>
            <person name="Palmer N.A."/>
            <person name="Koch K."/>
            <person name="Bradshaw J."/>
            <person name="Heng-Moss T."/>
            <person name="Sarath G."/>
        </authorList>
    </citation>
    <scope>NUCLEOTIDE SEQUENCE</scope>
</reference>
<name>A0A2S2QK77_9HEMI</name>
<gene>
    <name evidence="2" type="ORF">g.51915</name>
</gene>